<proteinExistence type="predicted"/>
<organism evidence="1 2">
    <name type="scientific">Amblyomma americanum</name>
    <name type="common">Lone star tick</name>
    <dbReference type="NCBI Taxonomy" id="6943"/>
    <lineage>
        <taxon>Eukaryota</taxon>
        <taxon>Metazoa</taxon>
        <taxon>Ecdysozoa</taxon>
        <taxon>Arthropoda</taxon>
        <taxon>Chelicerata</taxon>
        <taxon>Arachnida</taxon>
        <taxon>Acari</taxon>
        <taxon>Parasitiformes</taxon>
        <taxon>Ixodida</taxon>
        <taxon>Ixodoidea</taxon>
        <taxon>Ixodidae</taxon>
        <taxon>Amblyomminae</taxon>
        <taxon>Amblyomma</taxon>
    </lineage>
</organism>
<gene>
    <name evidence="1" type="ORF">V5799_000802</name>
</gene>
<accession>A0AAQ4D202</accession>
<name>A0AAQ4D202_AMBAM</name>
<evidence type="ECO:0000313" key="1">
    <source>
        <dbReference type="EMBL" id="KAK8756492.1"/>
    </source>
</evidence>
<dbReference type="AlphaFoldDB" id="A0AAQ4D202"/>
<sequence>MKKWEASRGCKAPVKVLSEQAAVDSEGYKMCETYFKDDDSPLAEGFWQEQPEPYFDLCLRHMAMPGIEPRQAICNVSMAYLMQLKKYAITARLPPECNTCAVPGGVTLMPGEYRNGILTRPISMDIVLVVEEDACHADVVRELDSTIRLVDKELVSAGFSNNRCAH</sequence>
<evidence type="ECO:0000313" key="2">
    <source>
        <dbReference type="Proteomes" id="UP001321473"/>
    </source>
</evidence>
<dbReference type="Proteomes" id="UP001321473">
    <property type="component" value="Unassembled WGS sequence"/>
</dbReference>
<reference evidence="1 2" key="1">
    <citation type="journal article" date="2023" name="Arcadia Sci">
        <title>De novo assembly of a long-read Amblyomma americanum tick genome.</title>
        <authorList>
            <person name="Chou S."/>
            <person name="Poskanzer K.E."/>
            <person name="Rollins M."/>
            <person name="Thuy-Boun P.S."/>
        </authorList>
    </citation>
    <scope>NUCLEOTIDE SEQUENCE [LARGE SCALE GENOMIC DNA]</scope>
    <source>
        <strain evidence="1">F_SG_1</strain>
        <tissue evidence="1">Salivary glands</tissue>
    </source>
</reference>
<dbReference type="EMBL" id="JARKHS020036195">
    <property type="protein sequence ID" value="KAK8756492.1"/>
    <property type="molecule type" value="Genomic_DNA"/>
</dbReference>
<comment type="caution">
    <text evidence="1">The sequence shown here is derived from an EMBL/GenBank/DDBJ whole genome shotgun (WGS) entry which is preliminary data.</text>
</comment>
<keyword evidence="2" id="KW-1185">Reference proteome</keyword>
<protein>
    <submittedName>
        <fullName evidence="1">Uncharacterized protein</fullName>
    </submittedName>
</protein>